<organism evidence="3 4">
    <name type="scientific">Paraflavisolibacter caeni</name>
    <dbReference type="NCBI Taxonomy" id="2982496"/>
    <lineage>
        <taxon>Bacteria</taxon>
        <taxon>Pseudomonadati</taxon>
        <taxon>Bacteroidota</taxon>
        <taxon>Chitinophagia</taxon>
        <taxon>Chitinophagales</taxon>
        <taxon>Chitinophagaceae</taxon>
        <taxon>Paraflavisolibacter</taxon>
    </lineage>
</organism>
<feature type="domain" description="LiaF transmembrane" evidence="2">
    <location>
        <begin position="13"/>
        <end position="107"/>
    </location>
</feature>
<dbReference type="AlphaFoldDB" id="A0A9X2XPX6"/>
<protein>
    <submittedName>
        <fullName evidence="3">Cell wall-active antibiotics response protein</fullName>
    </submittedName>
</protein>
<dbReference type="EMBL" id="JAOTIF010000027">
    <property type="protein sequence ID" value="MCU7552074.1"/>
    <property type="molecule type" value="Genomic_DNA"/>
</dbReference>
<feature type="transmembrane region" description="Helical" evidence="1">
    <location>
        <begin position="12"/>
        <end position="30"/>
    </location>
</feature>
<dbReference type="InterPro" id="IPR054331">
    <property type="entry name" value="LiaF_TM"/>
</dbReference>
<feature type="transmembrane region" description="Helical" evidence="1">
    <location>
        <begin position="36"/>
        <end position="54"/>
    </location>
</feature>
<keyword evidence="1" id="KW-0812">Transmembrane</keyword>
<reference evidence="3" key="1">
    <citation type="submission" date="2022-09" db="EMBL/GenBank/DDBJ databases">
        <authorList>
            <person name="Yuan C."/>
            <person name="Ke Z."/>
        </authorList>
    </citation>
    <scope>NUCLEOTIDE SEQUENCE</scope>
    <source>
        <strain evidence="3">LB-8</strain>
    </source>
</reference>
<gene>
    <name evidence="3" type="ORF">OCK74_23345</name>
</gene>
<name>A0A9X2XPX6_9BACT</name>
<dbReference type="PANTHER" id="PTHR40763:SF5">
    <property type="entry name" value="MEMBRANE PROTEIN"/>
    <property type="match status" value="1"/>
</dbReference>
<proteinExistence type="predicted"/>
<dbReference type="RefSeq" id="WP_279299511.1">
    <property type="nucleotide sequence ID" value="NZ_JAOTIF010000027.1"/>
</dbReference>
<evidence type="ECO:0000313" key="3">
    <source>
        <dbReference type="EMBL" id="MCU7552074.1"/>
    </source>
</evidence>
<keyword evidence="1" id="KW-1133">Transmembrane helix</keyword>
<feature type="transmembrane region" description="Helical" evidence="1">
    <location>
        <begin position="61"/>
        <end position="78"/>
    </location>
</feature>
<evidence type="ECO:0000256" key="1">
    <source>
        <dbReference type="SAM" id="Phobius"/>
    </source>
</evidence>
<evidence type="ECO:0000313" key="4">
    <source>
        <dbReference type="Proteomes" id="UP001155483"/>
    </source>
</evidence>
<dbReference type="PANTHER" id="PTHR40763">
    <property type="entry name" value="MEMBRANE PROTEIN-RELATED"/>
    <property type="match status" value="1"/>
</dbReference>
<feature type="transmembrane region" description="Helical" evidence="1">
    <location>
        <begin position="84"/>
        <end position="102"/>
    </location>
</feature>
<dbReference type="Pfam" id="PF22570">
    <property type="entry name" value="LiaF-TM"/>
    <property type="match status" value="1"/>
</dbReference>
<keyword evidence="4" id="KW-1185">Reference proteome</keyword>
<dbReference type="Proteomes" id="UP001155483">
    <property type="component" value="Unassembled WGS sequence"/>
</dbReference>
<keyword evidence="1" id="KW-0472">Membrane</keyword>
<reference evidence="3" key="2">
    <citation type="submission" date="2023-04" db="EMBL/GenBank/DDBJ databases">
        <title>Paracnuella aquatica gen. nov., sp. nov., a member of the family Chitinophagaceae isolated from a hot spring.</title>
        <authorList>
            <person name="Wang C."/>
        </authorList>
    </citation>
    <scope>NUCLEOTIDE SEQUENCE</scope>
    <source>
        <strain evidence="3">LB-8</strain>
    </source>
</reference>
<comment type="caution">
    <text evidence="3">The sequence shown here is derived from an EMBL/GenBank/DDBJ whole genome shotgun (WGS) entry which is preliminary data.</text>
</comment>
<evidence type="ECO:0000259" key="2">
    <source>
        <dbReference type="Pfam" id="PF22570"/>
    </source>
</evidence>
<sequence length="257" mass="28659">MEQYPKRGRGHIWAGLFLLIIGSVLLARAMGVFFPGWLLTWPVILIAVGLFIGLKHSFRGPAWFILILVGSAFLADEALPGISLRNYILPFIIIALGILFILRPRRHRHRFGEHWRERFENHRAMMEDQPVKSEPSGSYDFSARGNDFIDITTAFGGVKKIVFSKNLKGGDITTFMGGAEIDLRQADFTDKITIDATNIFGGTKLIIPASWDIQSEIVAIFGGVDDKRQLGGQALDPNKVIRLEGTCLFGGIEIRSF</sequence>
<accession>A0A9X2XPX6</accession>